<comment type="cofactor">
    <cofactor evidence="8">
        <name>Zn(2+)</name>
        <dbReference type="ChEBI" id="CHEBI:29105"/>
    </cofactor>
</comment>
<feature type="binding site" evidence="8">
    <location>
        <position position="94"/>
    </location>
    <ligand>
        <name>Zn(2+)</name>
        <dbReference type="ChEBI" id="CHEBI:29105"/>
        <note>catalytic</note>
    </ligand>
</feature>
<feature type="binding site" evidence="7">
    <location>
        <position position="37"/>
    </location>
    <ligand>
        <name>Ca(2+)</name>
        <dbReference type="ChEBI" id="CHEBI:29108"/>
    </ligand>
</feature>
<dbReference type="Proteomes" id="UP000005240">
    <property type="component" value="Unassembled WGS sequence"/>
</dbReference>
<feature type="transmembrane region" description="Helical" evidence="9">
    <location>
        <begin position="101"/>
        <end position="121"/>
    </location>
</feature>
<evidence type="ECO:0000256" key="9">
    <source>
        <dbReference type="SAM" id="Phobius"/>
    </source>
</evidence>
<feature type="binding site" evidence="7">
    <location>
        <position position="33"/>
    </location>
    <ligand>
        <name>Ca(2+)</name>
        <dbReference type="ChEBI" id="CHEBI:29108"/>
    </ligand>
</feature>
<proteinExistence type="inferred from homology"/>
<dbReference type="EMBL" id="ADAS02000004">
    <property type="protein sequence ID" value="OAV99145.1"/>
    <property type="molecule type" value="Genomic_DNA"/>
</dbReference>
<keyword evidence="12" id="KW-1185">Reference proteome</keyword>
<comment type="subcellular location">
    <subcellularLocation>
        <location evidence="1">Membrane</location>
        <topology evidence="1">Multi-pass membrane protein</topology>
    </subcellularLocation>
</comment>
<feature type="binding site" evidence="8">
    <location>
        <position position="243"/>
    </location>
    <ligand>
        <name>Zn(2+)</name>
        <dbReference type="ChEBI" id="CHEBI:29105"/>
        <note>catalytic</note>
    </ligand>
</feature>
<sequence>MGLSPPEVNVTRWWSKQPPVDGYWGPSTSSIDWCEANYAITRFIAEFANTLSNLAFFAWAFYGVKKCRDEKLPLPLALCQVGIALVGIGSFMFHATLHYEWQLADELPMIFSSAFTTYVVFDTGRASLPRSRFVRSLPFLLFLYCSGFTAIYLRHPNPVFLQVAFAAIQLTANFRAAYTICTAPVKTCKEQKNKAQIIRYLSAGFFTTLIGFLIWNVDNIFCDRISHLKQHLGIPWSFAVEGHAWWHLATGTGAYLSTVGLQLMSVSFKEGADGFEIKRGGILALCPYVARTLTNMHSKLD</sequence>
<organism evidence="10">
    <name type="scientific">Puccinia triticina (isolate 1-1 / race 1 (BBBD))</name>
    <name type="common">Brown leaf rust fungus</name>
    <dbReference type="NCBI Taxonomy" id="630390"/>
    <lineage>
        <taxon>Eukaryota</taxon>
        <taxon>Fungi</taxon>
        <taxon>Dikarya</taxon>
        <taxon>Basidiomycota</taxon>
        <taxon>Pucciniomycotina</taxon>
        <taxon>Pucciniomycetes</taxon>
        <taxon>Pucciniales</taxon>
        <taxon>Pucciniaceae</taxon>
        <taxon>Puccinia</taxon>
    </lineage>
</organism>
<reference evidence="11 12" key="3">
    <citation type="journal article" date="2017" name="G3 (Bethesda)">
        <title>Comparative analysis highlights variable genome content of wheat rusts and divergence of the mating loci.</title>
        <authorList>
            <person name="Cuomo C.A."/>
            <person name="Bakkeren G."/>
            <person name="Khalil H.B."/>
            <person name="Panwar V."/>
            <person name="Joly D."/>
            <person name="Linning R."/>
            <person name="Sakthikumar S."/>
            <person name="Song X."/>
            <person name="Adiconis X."/>
            <person name="Fan L."/>
            <person name="Goldberg J.M."/>
            <person name="Levin J.Z."/>
            <person name="Young S."/>
            <person name="Zeng Q."/>
            <person name="Anikster Y."/>
            <person name="Bruce M."/>
            <person name="Wang M."/>
            <person name="Yin C."/>
            <person name="McCallum B."/>
            <person name="Szabo L.J."/>
            <person name="Hulbert S."/>
            <person name="Chen X."/>
            <person name="Fellers J.P."/>
        </authorList>
    </citation>
    <scope>NUCLEOTIDE SEQUENCE</scope>
    <source>
        <strain evidence="12">Isolate 1-1 / race 1 (BBBD)</strain>
        <strain evidence="11">isolate 1-1 / race 1 (BBBD)</strain>
    </source>
</reference>
<evidence type="ECO:0000256" key="3">
    <source>
        <dbReference type="ARBA" id="ARBA00022692"/>
    </source>
</evidence>
<dbReference type="GO" id="GO:0046872">
    <property type="term" value="F:metal ion binding"/>
    <property type="evidence" value="ECO:0007669"/>
    <property type="project" value="UniProtKB-KW"/>
</dbReference>
<evidence type="ECO:0000256" key="2">
    <source>
        <dbReference type="ARBA" id="ARBA00009780"/>
    </source>
</evidence>
<evidence type="ECO:0000256" key="4">
    <source>
        <dbReference type="ARBA" id="ARBA00022801"/>
    </source>
</evidence>
<name>A0A180H2B6_PUCT1</name>
<keyword evidence="3 9" id="KW-0812">Transmembrane</keyword>
<evidence type="ECO:0000256" key="1">
    <source>
        <dbReference type="ARBA" id="ARBA00004141"/>
    </source>
</evidence>
<dbReference type="PANTHER" id="PTHR46187">
    <property type="entry name" value="ALKALINE CERAMIDASE 3"/>
    <property type="match status" value="1"/>
</dbReference>
<keyword evidence="5 9" id="KW-1133">Transmembrane helix</keyword>
<dbReference type="GO" id="GO:0046514">
    <property type="term" value="P:ceramide catabolic process"/>
    <property type="evidence" value="ECO:0007669"/>
    <property type="project" value="TreeGrafter"/>
</dbReference>
<keyword evidence="4" id="KW-0378">Hydrolase</keyword>
<evidence type="ECO:0000313" key="10">
    <source>
        <dbReference type="EMBL" id="OAV99145.1"/>
    </source>
</evidence>
<reference evidence="11" key="4">
    <citation type="submission" date="2025-05" db="UniProtKB">
        <authorList>
            <consortium name="EnsemblFungi"/>
        </authorList>
    </citation>
    <scope>IDENTIFICATION</scope>
    <source>
        <strain evidence="11">isolate 1-1 / race 1 (BBBD)</strain>
    </source>
</reference>
<protein>
    <recommendedName>
        <fullName evidence="13">Alkaline ceramidase 3</fullName>
    </recommendedName>
</protein>
<keyword evidence="6 9" id="KW-0472">Membrane</keyword>
<feature type="binding site" evidence="7">
    <location>
        <position position="32"/>
    </location>
    <ligand>
        <name>Ca(2+)</name>
        <dbReference type="ChEBI" id="CHEBI:29108"/>
    </ligand>
</feature>
<dbReference type="OrthoDB" id="187171at2759"/>
<dbReference type="VEuPathDB" id="FungiDB:PTTG_02887"/>
<feature type="binding site" evidence="7">
    <location>
        <position position="46"/>
    </location>
    <ligand>
        <name>Ca(2+)</name>
        <dbReference type="ChEBI" id="CHEBI:29108"/>
    </ligand>
</feature>
<evidence type="ECO:0000256" key="8">
    <source>
        <dbReference type="PIRSR" id="PIRSR608901-2"/>
    </source>
</evidence>
<feature type="binding site" evidence="8">
    <location>
        <position position="247"/>
    </location>
    <ligand>
        <name>Zn(2+)</name>
        <dbReference type="ChEBI" id="CHEBI:29105"/>
        <note>catalytic</note>
    </ligand>
</feature>
<feature type="transmembrane region" description="Helical" evidence="9">
    <location>
        <begin position="159"/>
        <end position="185"/>
    </location>
</feature>
<feature type="binding site" evidence="7">
    <location>
        <position position="35"/>
    </location>
    <ligand>
        <name>Ca(2+)</name>
        <dbReference type="ChEBI" id="CHEBI:29108"/>
    </ligand>
</feature>
<evidence type="ECO:0000256" key="6">
    <source>
        <dbReference type="ARBA" id="ARBA00023136"/>
    </source>
</evidence>
<evidence type="ECO:0000313" key="12">
    <source>
        <dbReference type="Proteomes" id="UP000005240"/>
    </source>
</evidence>
<feature type="transmembrane region" description="Helical" evidence="9">
    <location>
        <begin position="133"/>
        <end position="153"/>
    </location>
</feature>
<evidence type="ECO:0008006" key="13">
    <source>
        <dbReference type="Google" id="ProtNLM"/>
    </source>
</evidence>
<dbReference type="PANTHER" id="PTHR46187:SF3">
    <property type="entry name" value="ALKALINE CERAMIDASE 3"/>
    <property type="match status" value="1"/>
</dbReference>
<dbReference type="InterPro" id="IPR008901">
    <property type="entry name" value="ACER"/>
</dbReference>
<keyword evidence="7" id="KW-0106">Calcium</keyword>
<evidence type="ECO:0000313" key="11">
    <source>
        <dbReference type="EnsemblFungi" id="PTTG_02887-t43_1-p1"/>
    </source>
</evidence>
<feature type="transmembrane region" description="Helical" evidence="9">
    <location>
        <begin position="74"/>
        <end position="95"/>
    </location>
</feature>
<reference evidence="10" key="2">
    <citation type="submission" date="2016-05" db="EMBL/GenBank/DDBJ databases">
        <title>Comparative analysis highlights variable genome content of wheat rusts and divergence of the mating loci.</title>
        <authorList>
            <person name="Cuomo C.A."/>
            <person name="Bakkeren G."/>
            <person name="Szabo L."/>
            <person name="Khalil H."/>
            <person name="Joly D."/>
            <person name="Goldberg J."/>
            <person name="Young S."/>
            <person name="Zeng Q."/>
            <person name="Fellers J."/>
        </authorList>
    </citation>
    <scope>NUCLEOTIDE SEQUENCE [LARGE SCALE GENOMIC DNA]</scope>
    <source>
        <strain evidence="10">1-1 BBBD Race 1</strain>
    </source>
</reference>
<dbReference type="GO" id="GO:0046513">
    <property type="term" value="P:ceramide biosynthetic process"/>
    <property type="evidence" value="ECO:0007669"/>
    <property type="project" value="TreeGrafter"/>
</dbReference>
<reference evidence="10" key="1">
    <citation type="submission" date="2009-11" db="EMBL/GenBank/DDBJ databases">
        <authorList>
            <consortium name="The Broad Institute Genome Sequencing Platform"/>
            <person name="Ward D."/>
            <person name="Feldgarden M."/>
            <person name="Earl A."/>
            <person name="Young S.K."/>
            <person name="Zeng Q."/>
            <person name="Koehrsen M."/>
            <person name="Alvarado L."/>
            <person name="Berlin A."/>
            <person name="Bochicchio J."/>
            <person name="Borenstein D."/>
            <person name="Chapman S.B."/>
            <person name="Chen Z."/>
            <person name="Engels R."/>
            <person name="Freedman E."/>
            <person name="Gellesch M."/>
            <person name="Goldberg J."/>
            <person name="Griggs A."/>
            <person name="Gujja S."/>
            <person name="Heilman E."/>
            <person name="Heiman D."/>
            <person name="Hepburn T."/>
            <person name="Howarth C."/>
            <person name="Jen D."/>
            <person name="Larson L."/>
            <person name="Lewis B."/>
            <person name="Mehta T."/>
            <person name="Park D."/>
            <person name="Pearson M."/>
            <person name="Roberts A."/>
            <person name="Saif S."/>
            <person name="Shea T."/>
            <person name="Shenoy N."/>
            <person name="Sisk P."/>
            <person name="Stolte C."/>
            <person name="Sykes S."/>
            <person name="Thomson T."/>
            <person name="Walk T."/>
            <person name="White J."/>
            <person name="Yandava C."/>
            <person name="Izard J."/>
            <person name="Baranova O.V."/>
            <person name="Blanton J.M."/>
            <person name="Tanner A.C."/>
            <person name="Dewhirst F.E."/>
            <person name="Haas B."/>
            <person name="Nusbaum C."/>
            <person name="Birren B."/>
        </authorList>
    </citation>
    <scope>NUCLEOTIDE SEQUENCE [LARGE SCALE GENOMIC DNA]</scope>
    <source>
        <strain evidence="10">1-1 BBBD Race 1</strain>
    </source>
</reference>
<gene>
    <name evidence="10" type="ORF">PTTG_02887</name>
</gene>
<dbReference type="GO" id="GO:0005789">
    <property type="term" value="C:endoplasmic reticulum membrane"/>
    <property type="evidence" value="ECO:0007669"/>
    <property type="project" value="TreeGrafter"/>
</dbReference>
<dbReference type="EnsemblFungi" id="PTTG_02887-t43_1">
    <property type="protein sequence ID" value="PTTG_02887-t43_1-p1"/>
    <property type="gene ID" value="PTTG_02887"/>
</dbReference>
<evidence type="ECO:0000256" key="5">
    <source>
        <dbReference type="ARBA" id="ARBA00022989"/>
    </source>
</evidence>
<dbReference type="AlphaFoldDB" id="A0A180H2B6"/>
<dbReference type="GO" id="GO:0016811">
    <property type="term" value="F:hydrolase activity, acting on carbon-nitrogen (but not peptide) bonds, in linear amides"/>
    <property type="evidence" value="ECO:0007669"/>
    <property type="project" value="InterPro"/>
</dbReference>
<dbReference type="STRING" id="630390.A0A180H2B6"/>
<accession>A0A180H2B6</accession>
<dbReference type="Pfam" id="PF05875">
    <property type="entry name" value="Ceramidase"/>
    <property type="match status" value="1"/>
</dbReference>
<keyword evidence="7" id="KW-0479">Metal-binding</keyword>
<feature type="transmembrane region" description="Helical" evidence="9">
    <location>
        <begin position="197"/>
        <end position="215"/>
    </location>
</feature>
<evidence type="ECO:0000256" key="7">
    <source>
        <dbReference type="PIRSR" id="PIRSR608901-1"/>
    </source>
</evidence>
<comment type="similarity">
    <text evidence="2">Belongs to the alkaline ceramidase family.</text>
</comment>
<feature type="transmembrane region" description="Helical" evidence="9">
    <location>
        <begin position="43"/>
        <end position="62"/>
    </location>
</feature>
<keyword evidence="8" id="KW-0862">Zinc</keyword>